<name>A0A942UWP1_9FIRM</name>
<dbReference type="Pfam" id="PF12730">
    <property type="entry name" value="ABC2_membrane_4"/>
    <property type="match status" value="1"/>
</dbReference>
<reference evidence="2" key="1">
    <citation type="submission" date="2019-12" db="EMBL/GenBank/DDBJ databases">
        <title>Clostridiaceae gen. nov. sp. nov., isolated from sediment in Xinjiang, China.</title>
        <authorList>
            <person name="Zhang R."/>
        </authorList>
    </citation>
    <scope>NUCLEOTIDE SEQUENCE</scope>
    <source>
        <strain evidence="2">D2Q-11</strain>
    </source>
</reference>
<keyword evidence="3" id="KW-1185">Reference proteome</keyword>
<protein>
    <submittedName>
        <fullName evidence="2">ABC transporter permease</fullName>
    </submittedName>
</protein>
<dbReference type="RefSeq" id="WP_203366854.1">
    <property type="nucleotide sequence ID" value="NZ_WSFT01000039.1"/>
</dbReference>
<evidence type="ECO:0000313" key="2">
    <source>
        <dbReference type="EMBL" id="MBS4538930.1"/>
    </source>
</evidence>
<feature type="transmembrane region" description="Helical" evidence="1">
    <location>
        <begin position="172"/>
        <end position="194"/>
    </location>
</feature>
<feature type="transmembrane region" description="Helical" evidence="1">
    <location>
        <begin position="56"/>
        <end position="78"/>
    </location>
</feature>
<dbReference type="PANTHER" id="PTHR37305:SF1">
    <property type="entry name" value="MEMBRANE PROTEIN"/>
    <property type="match status" value="1"/>
</dbReference>
<evidence type="ECO:0000256" key="1">
    <source>
        <dbReference type="SAM" id="Phobius"/>
    </source>
</evidence>
<dbReference type="EMBL" id="WSFT01000039">
    <property type="protein sequence ID" value="MBS4538930.1"/>
    <property type="molecule type" value="Genomic_DNA"/>
</dbReference>
<keyword evidence="1" id="KW-1133">Transmembrane helix</keyword>
<dbReference type="CDD" id="cd21809">
    <property type="entry name" value="ABC-2_lan_permease-like"/>
    <property type="match status" value="1"/>
</dbReference>
<feature type="transmembrane region" description="Helical" evidence="1">
    <location>
        <begin position="139"/>
        <end position="160"/>
    </location>
</feature>
<feature type="transmembrane region" description="Helical" evidence="1">
    <location>
        <begin position="99"/>
        <end position="127"/>
    </location>
</feature>
<dbReference type="AlphaFoldDB" id="A0A942UWP1"/>
<organism evidence="2 3">
    <name type="scientific">Anaeromonas frigoriresistens</name>
    <dbReference type="NCBI Taxonomy" id="2683708"/>
    <lineage>
        <taxon>Bacteria</taxon>
        <taxon>Bacillati</taxon>
        <taxon>Bacillota</taxon>
        <taxon>Tissierellia</taxon>
        <taxon>Tissierellales</taxon>
        <taxon>Thermohalobacteraceae</taxon>
        <taxon>Anaeromonas</taxon>
    </lineage>
</organism>
<gene>
    <name evidence="2" type="ORF">GOQ27_10665</name>
</gene>
<keyword evidence="1" id="KW-0812">Transmembrane</keyword>
<proteinExistence type="predicted"/>
<keyword evidence="1" id="KW-0472">Membrane</keyword>
<comment type="caution">
    <text evidence="2">The sequence shown here is derived from an EMBL/GenBank/DDBJ whole genome shotgun (WGS) entry which is preliminary data.</text>
</comment>
<feature type="transmembrane region" description="Helical" evidence="1">
    <location>
        <begin position="214"/>
        <end position="237"/>
    </location>
</feature>
<sequence length="245" mass="27535">MFNNLKIEFMKIKRSNIFLVATFFPILAVIQGFSFAKNIKGQEEIDLWGALFSGSTLMYGMLILPIFITIIFAIITRIEHSNNGWKQLLSLPIRREDVYISKLILGCIAVLYNLVVFLIGILISGIILGGKGSIPLDIIVLRPLLAFISSLPIIAIQFYISFKFKNVGVPLGVGAIFTLPTILIANSTKYWIFYPWTYPVLTMMPNFVTSAEQTLRYGIMYGVSILSFISIIGVGLYKFRSKDII</sequence>
<dbReference type="PANTHER" id="PTHR37305">
    <property type="entry name" value="INTEGRAL MEMBRANE PROTEIN-RELATED"/>
    <property type="match status" value="1"/>
</dbReference>
<dbReference type="Proteomes" id="UP000724672">
    <property type="component" value="Unassembled WGS sequence"/>
</dbReference>
<evidence type="ECO:0000313" key="3">
    <source>
        <dbReference type="Proteomes" id="UP000724672"/>
    </source>
</evidence>
<accession>A0A942UWP1</accession>